<gene>
    <name evidence="1" type="ORF">DK427_06480</name>
</gene>
<proteinExistence type="predicted"/>
<evidence type="ECO:0000313" key="2">
    <source>
        <dbReference type="Proteomes" id="UP000246058"/>
    </source>
</evidence>
<organism evidence="1 2">
    <name type="scientific">Methylobacterium radiodurans</name>
    <dbReference type="NCBI Taxonomy" id="2202828"/>
    <lineage>
        <taxon>Bacteria</taxon>
        <taxon>Pseudomonadati</taxon>
        <taxon>Pseudomonadota</taxon>
        <taxon>Alphaproteobacteria</taxon>
        <taxon>Hyphomicrobiales</taxon>
        <taxon>Methylobacteriaceae</taxon>
        <taxon>Methylobacterium</taxon>
    </lineage>
</organism>
<dbReference type="AlphaFoldDB" id="A0A2U8VPY8"/>
<evidence type="ECO:0000313" key="1">
    <source>
        <dbReference type="EMBL" id="AWN35416.1"/>
    </source>
</evidence>
<reference evidence="1 2" key="1">
    <citation type="submission" date="2018-05" db="EMBL/GenBank/DDBJ databases">
        <title>Complete Genome Sequence of Methylobacterium sp. 17Sr1-43.</title>
        <authorList>
            <person name="Srinivasan S."/>
        </authorList>
    </citation>
    <scope>NUCLEOTIDE SEQUENCE [LARGE SCALE GENOMIC DNA]</scope>
    <source>
        <strain evidence="1 2">17Sr1-43</strain>
    </source>
</reference>
<name>A0A2U8VPY8_9HYPH</name>
<protein>
    <submittedName>
        <fullName evidence="1">Uncharacterized protein</fullName>
    </submittedName>
</protein>
<accession>A0A2U8VPY8</accession>
<dbReference type="EMBL" id="CP029551">
    <property type="protein sequence ID" value="AWN35416.1"/>
    <property type="molecule type" value="Genomic_DNA"/>
</dbReference>
<dbReference type="Proteomes" id="UP000246058">
    <property type="component" value="Chromosome"/>
</dbReference>
<sequence length="101" mass="11690">MDVMRHLHSFVISTSEDDATAGEGWPIELIFGMADRDNEDLHVWLPHDPDEFLDWMAEHAPQAEFFVRINEADAECHRAEVVIADENAALAYRMRWPEPLE</sequence>
<dbReference type="KEGG" id="meti:DK427_06480"/>
<dbReference type="OrthoDB" id="9769590at2"/>
<keyword evidence="2" id="KW-1185">Reference proteome</keyword>